<dbReference type="GO" id="GO:0022625">
    <property type="term" value="C:cytosolic large ribosomal subunit"/>
    <property type="evidence" value="ECO:0007669"/>
    <property type="project" value="TreeGrafter"/>
</dbReference>
<reference evidence="9 10" key="1">
    <citation type="submission" date="2018-07" db="EMBL/GenBank/DDBJ databases">
        <title>Genomic Encyclopedia of Type Strains, Phase IV (KMG-IV): sequencing the most valuable type-strain genomes for metagenomic binning, comparative biology and taxonomic classification.</title>
        <authorList>
            <person name="Goeker M."/>
        </authorList>
    </citation>
    <scope>NUCLEOTIDE SEQUENCE [LARGE SCALE GENOMIC DNA]</scope>
    <source>
        <strain evidence="9 10">DSM 21410</strain>
    </source>
</reference>
<evidence type="ECO:0000256" key="4">
    <source>
        <dbReference type="ARBA" id="ARBA00023274"/>
    </source>
</evidence>
<name>A0A369A6Z5_9FLAO</name>
<dbReference type="AlphaFoldDB" id="A0A369A6Z5"/>
<dbReference type="HAMAP" id="MF_01366">
    <property type="entry name" value="Ribosomal_uL13"/>
    <property type="match status" value="1"/>
</dbReference>
<evidence type="ECO:0000256" key="1">
    <source>
        <dbReference type="ARBA" id="ARBA00006227"/>
    </source>
</evidence>
<dbReference type="GO" id="GO:0003729">
    <property type="term" value="F:mRNA binding"/>
    <property type="evidence" value="ECO:0007669"/>
    <property type="project" value="TreeGrafter"/>
</dbReference>
<dbReference type="CDD" id="cd00392">
    <property type="entry name" value="Ribosomal_L13"/>
    <property type="match status" value="1"/>
</dbReference>
<dbReference type="InterPro" id="IPR005823">
    <property type="entry name" value="Ribosomal_uL13_bac-type"/>
</dbReference>
<sequence>MDTISYKTVSVAPNLEKKWYIVDATGLTLGRLVSVVAKIARGKHKPSFTPHINCGDHVIIINADKVALSGNKLTDKEYVFHTGYPGGQYHRSPKELMSKNPTRVVELALKGMLPKNKLGRDLFRNVKVYAGAEHNHEAQKPEVLNINEWI</sequence>
<dbReference type="PANTHER" id="PTHR11545:SF2">
    <property type="entry name" value="LARGE RIBOSOMAL SUBUNIT PROTEIN UL13M"/>
    <property type="match status" value="1"/>
</dbReference>
<proteinExistence type="inferred from homology"/>
<organism evidence="9 10">
    <name type="scientific">Schleiferia thermophila</name>
    <dbReference type="NCBI Taxonomy" id="884107"/>
    <lineage>
        <taxon>Bacteria</taxon>
        <taxon>Pseudomonadati</taxon>
        <taxon>Bacteroidota</taxon>
        <taxon>Flavobacteriia</taxon>
        <taxon>Flavobacteriales</taxon>
        <taxon>Schleiferiaceae</taxon>
        <taxon>Schleiferia</taxon>
    </lineage>
</organism>
<dbReference type="Proteomes" id="UP000253517">
    <property type="component" value="Unassembled WGS sequence"/>
</dbReference>
<dbReference type="Gene3D" id="3.90.1180.10">
    <property type="entry name" value="Ribosomal protein L13"/>
    <property type="match status" value="1"/>
</dbReference>
<dbReference type="GO" id="GO:0017148">
    <property type="term" value="P:negative regulation of translation"/>
    <property type="evidence" value="ECO:0007669"/>
    <property type="project" value="TreeGrafter"/>
</dbReference>
<dbReference type="GO" id="GO:0006412">
    <property type="term" value="P:translation"/>
    <property type="evidence" value="ECO:0007669"/>
    <property type="project" value="UniProtKB-UniRule"/>
</dbReference>
<evidence type="ECO:0000256" key="6">
    <source>
        <dbReference type="HAMAP-Rule" id="MF_01366"/>
    </source>
</evidence>
<dbReference type="SUPFAM" id="SSF52161">
    <property type="entry name" value="Ribosomal protein L13"/>
    <property type="match status" value="1"/>
</dbReference>
<evidence type="ECO:0000256" key="2">
    <source>
        <dbReference type="ARBA" id="ARBA00011838"/>
    </source>
</evidence>
<keyword evidence="4 6" id="KW-0687">Ribonucleoprotein</keyword>
<evidence type="ECO:0000256" key="3">
    <source>
        <dbReference type="ARBA" id="ARBA00022980"/>
    </source>
</evidence>
<accession>A0A369A6Z5</accession>
<evidence type="ECO:0000256" key="5">
    <source>
        <dbReference type="ARBA" id="ARBA00035201"/>
    </source>
</evidence>
<dbReference type="FunFam" id="3.90.1180.10:FF:000001">
    <property type="entry name" value="50S ribosomal protein L13"/>
    <property type="match status" value="1"/>
</dbReference>
<comment type="subunit">
    <text evidence="2 6">Part of the 50S ribosomal subunit.</text>
</comment>
<comment type="function">
    <text evidence="6 8">This protein is one of the early assembly proteins of the 50S ribosomal subunit, although it is not seen to bind rRNA by itself. It is important during the early stages of 50S assembly.</text>
</comment>
<dbReference type="InterPro" id="IPR036899">
    <property type="entry name" value="Ribosomal_uL13_sf"/>
</dbReference>
<dbReference type="GO" id="GO:0003735">
    <property type="term" value="F:structural constituent of ribosome"/>
    <property type="evidence" value="ECO:0007669"/>
    <property type="project" value="InterPro"/>
</dbReference>
<dbReference type="InterPro" id="IPR023563">
    <property type="entry name" value="Ribosomal_uL13_CS"/>
</dbReference>
<dbReference type="RefSeq" id="WP_114365558.1">
    <property type="nucleotide sequence ID" value="NZ_BHZF01000001.1"/>
</dbReference>
<dbReference type="PROSITE" id="PS00783">
    <property type="entry name" value="RIBOSOMAL_L13"/>
    <property type="match status" value="1"/>
</dbReference>
<dbReference type="PANTHER" id="PTHR11545">
    <property type="entry name" value="RIBOSOMAL PROTEIN L13"/>
    <property type="match status" value="1"/>
</dbReference>
<dbReference type="EMBL" id="QPJS01000001">
    <property type="protein sequence ID" value="RCX04923.1"/>
    <property type="molecule type" value="Genomic_DNA"/>
</dbReference>
<evidence type="ECO:0000313" key="9">
    <source>
        <dbReference type="EMBL" id="RCX04923.1"/>
    </source>
</evidence>
<evidence type="ECO:0000256" key="7">
    <source>
        <dbReference type="RuleBase" id="RU003877"/>
    </source>
</evidence>
<keyword evidence="10" id="KW-1185">Reference proteome</keyword>
<comment type="similarity">
    <text evidence="1 6 7">Belongs to the universal ribosomal protein uL13 family.</text>
</comment>
<keyword evidence="3 6" id="KW-0689">Ribosomal protein</keyword>
<dbReference type="PIRSF" id="PIRSF002181">
    <property type="entry name" value="Ribosomal_L13"/>
    <property type="match status" value="1"/>
</dbReference>
<dbReference type="InterPro" id="IPR005822">
    <property type="entry name" value="Ribosomal_uL13"/>
</dbReference>
<protein>
    <recommendedName>
        <fullName evidence="5 6">Large ribosomal subunit protein uL13</fullName>
    </recommendedName>
</protein>
<dbReference type="NCBIfam" id="TIGR01066">
    <property type="entry name" value="rplM_bact"/>
    <property type="match status" value="1"/>
</dbReference>
<gene>
    <name evidence="6 8" type="primary">rplM</name>
    <name evidence="9" type="ORF">DES35_101202</name>
</gene>
<comment type="caution">
    <text evidence="9">The sequence shown here is derived from an EMBL/GenBank/DDBJ whole genome shotgun (WGS) entry which is preliminary data.</text>
</comment>
<evidence type="ECO:0000256" key="8">
    <source>
        <dbReference type="RuleBase" id="RU003878"/>
    </source>
</evidence>
<evidence type="ECO:0000313" key="10">
    <source>
        <dbReference type="Proteomes" id="UP000253517"/>
    </source>
</evidence>
<dbReference type="Pfam" id="PF00572">
    <property type="entry name" value="Ribosomal_L13"/>
    <property type="match status" value="1"/>
</dbReference>